<protein>
    <recommendedName>
        <fullName evidence="9">TLC domain-containing protein</fullName>
    </recommendedName>
</protein>
<evidence type="ECO:0000259" key="9">
    <source>
        <dbReference type="SMART" id="SM00724"/>
    </source>
</evidence>
<dbReference type="GO" id="GO:0046513">
    <property type="term" value="P:ceramide biosynthetic process"/>
    <property type="evidence" value="ECO:0007669"/>
    <property type="project" value="InterPro"/>
</dbReference>
<comment type="subcellular location">
    <subcellularLocation>
        <location evidence="2">Membrane</location>
        <topology evidence="2">Multi-pass membrane protein</topology>
    </subcellularLocation>
    <subcellularLocation>
        <location evidence="1">Nucleus</location>
    </subcellularLocation>
</comment>
<feature type="transmembrane region" description="Helical" evidence="8">
    <location>
        <begin position="176"/>
        <end position="200"/>
    </location>
</feature>
<dbReference type="SUPFAM" id="SSF46689">
    <property type="entry name" value="Homeodomain-like"/>
    <property type="match status" value="1"/>
</dbReference>
<evidence type="ECO:0000313" key="11">
    <source>
        <dbReference type="Proteomes" id="UP001153712"/>
    </source>
</evidence>
<evidence type="ECO:0000256" key="7">
    <source>
        <dbReference type="ARBA" id="ARBA00023136"/>
    </source>
</evidence>
<dbReference type="PANTHER" id="PTHR12560">
    <property type="entry name" value="LONGEVITY ASSURANCE FACTOR 1 LAG1"/>
    <property type="match status" value="1"/>
</dbReference>
<evidence type="ECO:0000256" key="6">
    <source>
        <dbReference type="ARBA" id="ARBA00022989"/>
    </source>
</evidence>
<feature type="transmembrane region" description="Helical" evidence="8">
    <location>
        <begin position="151"/>
        <end position="170"/>
    </location>
</feature>
<dbReference type="GO" id="GO:0016020">
    <property type="term" value="C:membrane"/>
    <property type="evidence" value="ECO:0007669"/>
    <property type="project" value="UniProtKB-SubCell"/>
</dbReference>
<feature type="transmembrane region" description="Helical" evidence="8">
    <location>
        <begin position="274"/>
        <end position="299"/>
    </location>
</feature>
<feature type="transmembrane region" description="Helical" evidence="8">
    <location>
        <begin position="233"/>
        <end position="254"/>
    </location>
</feature>
<name>A0A9N9XU18_PHYSR</name>
<dbReference type="InterPro" id="IPR009057">
    <property type="entry name" value="Homeodomain-like_sf"/>
</dbReference>
<reference evidence="10" key="1">
    <citation type="submission" date="2022-01" db="EMBL/GenBank/DDBJ databases">
        <authorList>
            <person name="King R."/>
        </authorList>
    </citation>
    <scope>NUCLEOTIDE SEQUENCE</scope>
</reference>
<evidence type="ECO:0000256" key="5">
    <source>
        <dbReference type="ARBA" id="ARBA00022692"/>
    </source>
</evidence>
<keyword evidence="7 8" id="KW-0472">Membrane</keyword>
<evidence type="ECO:0000256" key="1">
    <source>
        <dbReference type="ARBA" id="ARBA00004123"/>
    </source>
</evidence>
<feature type="domain" description="TLC" evidence="9">
    <location>
        <begin position="102"/>
        <end position="303"/>
    </location>
</feature>
<dbReference type="SMART" id="SM00724">
    <property type="entry name" value="TLC"/>
    <property type="match status" value="1"/>
</dbReference>
<comment type="pathway">
    <text evidence="3">Lipid metabolism; sphingolipid metabolism.</text>
</comment>
<gene>
    <name evidence="10" type="ORF">PHYEVI_LOCUS8339</name>
</gene>
<dbReference type="GO" id="GO:0050291">
    <property type="term" value="F:sphingosine N-acyltransferase activity"/>
    <property type="evidence" value="ECO:0007669"/>
    <property type="project" value="InterPro"/>
</dbReference>
<sequence length="311" mass="36134">MADTIIIKSSDLIHVIPLVLLVFLLRALILKWILHIVELYPKASFLKPDPNSKHPHLETAYAKSKTWNRRRLVELAELTGLPQDDVAEWLKRRRRDDDDLLKTFGENVCQYTYYTLMFSFGVAILSDKPWPWDARECWRDHRDRRIGKEFWWYYMIPQAYYYANLVIHATEPRRGRFAFVCVHHAVSAALLTLSWIYGFVRAGSVVMVIHDSASVFLEASKVAFTLKKDMAHALAFVVFTVVWMVTRMALFPLWALRNFVDGPREVMFQDAGGYAMAGLLAVLFGLHCFSTYMIFKIFYNAGKVSRSKEHL</sequence>
<keyword evidence="11" id="KW-1185">Reference proteome</keyword>
<dbReference type="PANTHER" id="PTHR12560:SF0">
    <property type="entry name" value="LD18904P"/>
    <property type="match status" value="1"/>
</dbReference>
<dbReference type="Pfam" id="PF03798">
    <property type="entry name" value="TRAM_LAG1_CLN8"/>
    <property type="match status" value="1"/>
</dbReference>
<keyword evidence="6 8" id="KW-1133">Transmembrane helix</keyword>
<evidence type="ECO:0000313" key="10">
    <source>
        <dbReference type="EMBL" id="CAG9862016.1"/>
    </source>
</evidence>
<dbReference type="OrthoDB" id="6772029at2759"/>
<dbReference type="InterPro" id="IPR006634">
    <property type="entry name" value="TLC-dom"/>
</dbReference>
<dbReference type="Gene3D" id="1.10.10.60">
    <property type="entry name" value="Homeodomain-like"/>
    <property type="match status" value="1"/>
</dbReference>
<evidence type="ECO:0000256" key="4">
    <source>
        <dbReference type="ARBA" id="ARBA00004991"/>
    </source>
</evidence>
<accession>A0A9N9XU18</accession>
<dbReference type="GO" id="GO:0005634">
    <property type="term" value="C:nucleus"/>
    <property type="evidence" value="ECO:0007669"/>
    <property type="project" value="UniProtKB-SubCell"/>
</dbReference>
<keyword evidence="5 8" id="KW-0812">Transmembrane</keyword>
<evidence type="ECO:0000256" key="3">
    <source>
        <dbReference type="ARBA" id="ARBA00004760"/>
    </source>
</evidence>
<dbReference type="Proteomes" id="UP001153712">
    <property type="component" value="Chromosome 5"/>
</dbReference>
<proteinExistence type="predicted"/>
<organism evidence="10 11">
    <name type="scientific">Phyllotreta striolata</name>
    <name type="common">Striped flea beetle</name>
    <name type="synonym">Crioceris striolata</name>
    <dbReference type="NCBI Taxonomy" id="444603"/>
    <lineage>
        <taxon>Eukaryota</taxon>
        <taxon>Metazoa</taxon>
        <taxon>Ecdysozoa</taxon>
        <taxon>Arthropoda</taxon>
        <taxon>Hexapoda</taxon>
        <taxon>Insecta</taxon>
        <taxon>Pterygota</taxon>
        <taxon>Neoptera</taxon>
        <taxon>Endopterygota</taxon>
        <taxon>Coleoptera</taxon>
        <taxon>Polyphaga</taxon>
        <taxon>Cucujiformia</taxon>
        <taxon>Chrysomeloidea</taxon>
        <taxon>Chrysomelidae</taxon>
        <taxon>Galerucinae</taxon>
        <taxon>Alticini</taxon>
        <taxon>Phyllotreta</taxon>
    </lineage>
</organism>
<evidence type="ECO:0000256" key="8">
    <source>
        <dbReference type="SAM" id="Phobius"/>
    </source>
</evidence>
<dbReference type="AlphaFoldDB" id="A0A9N9XU18"/>
<comment type="pathway">
    <text evidence="4">Sphingolipid metabolism.</text>
</comment>
<dbReference type="EMBL" id="OU900098">
    <property type="protein sequence ID" value="CAG9862016.1"/>
    <property type="molecule type" value="Genomic_DNA"/>
</dbReference>
<feature type="transmembrane region" description="Helical" evidence="8">
    <location>
        <begin position="12"/>
        <end position="34"/>
    </location>
</feature>
<evidence type="ECO:0000256" key="2">
    <source>
        <dbReference type="ARBA" id="ARBA00004141"/>
    </source>
</evidence>
<dbReference type="InterPro" id="IPR016439">
    <property type="entry name" value="Lag1/Lac1-like"/>
</dbReference>